<name>A0A2S9Y5X1_9BACT</name>
<reference evidence="2 3" key="1">
    <citation type="submission" date="2018-03" db="EMBL/GenBank/DDBJ databases">
        <title>Draft Genome Sequences of the Obligatory Marine Myxobacteria Enhygromyxa salina SWB007.</title>
        <authorList>
            <person name="Poehlein A."/>
            <person name="Moghaddam J.A."/>
            <person name="Harms H."/>
            <person name="Alanjari M."/>
            <person name="Koenig G.M."/>
            <person name="Daniel R."/>
            <person name="Schaeberle T.F."/>
        </authorList>
    </citation>
    <scope>NUCLEOTIDE SEQUENCE [LARGE SCALE GENOMIC DNA]</scope>
    <source>
        <strain evidence="2 3">SWB007</strain>
    </source>
</reference>
<dbReference type="EMBL" id="PVNL01000118">
    <property type="protein sequence ID" value="PRQ00500.1"/>
    <property type="molecule type" value="Genomic_DNA"/>
</dbReference>
<sequence length="292" mass="31736">MDRTERLGAEAEGALRVYLGRRVEHSMFLLSNMREAGIEASEHPRSGVYVGAFAGANLVGVACHYRKGNLVVNAPKHAVELGQAAVSASRRPLAGVVGPDSQVTAIADALGLPVGSDAQMDESDGLYRLELAQLRVPEPLRDGEVVGRPLDAADLDRVCAWSVRYHVETIGETETPELHRDVKAEHEAALGRGDIWVLERRGELVARTAYNARLPEAVQVGGVWTPHELRGLGFARCVVASHLLTARDAGVRTAILFTDDANTPARRAYAALGFERIGRYRLLLLRSPFRHG</sequence>
<evidence type="ECO:0000259" key="1">
    <source>
        <dbReference type="PROSITE" id="PS51186"/>
    </source>
</evidence>
<accession>A0A2S9Y5X1</accession>
<dbReference type="Gene3D" id="3.40.630.30">
    <property type="match status" value="1"/>
</dbReference>
<gene>
    <name evidence="2" type="ORF">ENSA7_59940</name>
</gene>
<dbReference type="Pfam" id="PF00583">
    <property type="entry name" value="Acetyltransf_1"/>
    <property type="match status" value="1"/>
</dbReference>
<dbReference type="AlphaFoldDB" id="A0A2S9Y5X1"/>
<protein>
    <submittedName>
        <fullName evidence="2">Acetyltransferase (GNAT) family protein</fullName>
    </submittedName>
</protein>
<comment type="caution">
    <text evidence="2">The sequence shown here is derived from an EMBL/GenBank/DDBJ whole genome shotgun (WGS) entry which is preliminary data.</text>
</comment>
<dbReference type="SUPFAM" id="SSF55729">
    <property type="entry name" value="Acyl-CoA N-acyltransferases (Nat)"/>
    <property type="match status" value="1"/>
</dbReference>
<organism evidence="2 3">
    <name type="scientific">Enhygromyxa salina</name>
    <dbReference type="NCBI Taxonomy" id="215803"/>
    <lineage>
        <taxon>Bacteria</taxon>
        <taxon>Pseudomonadati</taxon>
        <taxon>Myxococcota</taxon>
        <taxon>Polyangia</taxon>
        <taxon>Nannocystales</taxon>
        <taxon>Nannocystaceae</taxon>
        <taxon>Enhygromyxa</taxon>
    </lineage>
</organism>
<dbReference type="InterPro" id="IPR016181">
    <property type="entry name" value="Acyl_CoA_acyltransferase"/>
</dbReference>
<evidence type="ECO:0000313" key="2">
    <source>
        <dbReference type="EMBL" id="PRQ00500.1"/>
    </source>
</evidence>
<dbReference type="Proteomes" id="UP000238823">
    <property type="component" value="Unassembled WGS sequence"/>
</dbReference>
<proteinExistence type="predicted"/>
<dbReference type="InterPro" id="IPR000182">
    <property type="entry name" value="GNAT_dom"/>
</dbReference>
<dbReference type="GO" id="GO:0016747">
    <property type="term" value="F:acyltransferase activity, transferring groups other than amino-acyl groups"/>
    <property type="evidence" value="ECO:0007669"/>
    <property type="project" value="InterPro"/>
</dbReference>
<keyword evidence="2" id="KW-0808">Transferase</keyword>
<dbReference type="PROSITE" id="PS51186">
    <property type="entry name" value="GNAT"/>
    <property type="match status" value="1"/>
</dbReference>
<feature type="domain" description="N-acetyltransferase" evidence="1">
    <location>
        <begin position="145"/>
        <end position="292"/>
    </location>
</feature>
<evidence type="ECO:0000313" key="3">
    <source>
        <dbReference type="Proteomes" id="UP000238823"/>
    </source>
</evidence>